<keyword evidence="2" id="KW-1185">Reference proteome</keyword>
<proteinExistence type="predicted"/>
<evidence type="ECO:0000313" key="2">
    <source>
        <dbReference type="Proteomes" id="UP000754710"/>
    </source>
</evidence>
<name>A0ABS7RK84_9ACTN</name>
<comment type="caution">
    <text evidence="1">The sequence shown here is derived from an EMBL/GenBank/DDBJ whole genome shotgun (WGS) entry which is preliminary data.</text>
</comment>
<organism evidence="1 2">
    <name type="scientific">Nocardioides jiangsuensis</name>
    <dbReference type="NCBI Taxonomy" id="2866161"/>
    <lineage>
        <taxon>Bacteria</taxon>
        <taxon>Bacillati</taxon>
        <taxon>Actinomycetota</taxon>
        <taxon>Actinomycetes</taxon>
        <taxon>Propionibacteriales</taxon>
        <taxon>Nocardioidaceae</taxon>
        <taxon>Nocardioides</taxon>
    </lineage>
</organism>
<gene>
    <name evidence="1" type="ORF">K1X13_05355</name>
</gene>
<dbReference type="RefSeq" id="WP_221023947.1">
    <property type="nucleotide sequence ID" value="NZ_JAIEZQ010000001.1"/>
</dbReference>
<dbReference type="Proteomes" id="UP000754710">
    <property type="component" value="Unassembled WGS sequence"/>
</dbReference>
<sequence length="71" mass="7635">MAIEHDEHYYLCDECNGEGMADVQVSEDGETEWSWCAGCGDGMSKGTGYIEGDDDDCETNPCDVATGAMTL</sequence>
<accession>A0ABS7RK84</accession>
<reference evidence="1 2" key="1">
    <citation type="submission" date="2021-08" db="EMBL/GenBank/DDBJ databases">
        <title>Nocardioides bacterium WL0053 sp. nov., isolated from the sediment.</title>
        <authorList>
            <person name="Wang L."/>
            <person name="Zhang D."/>
            <person name="Zhang A."/>
        </authorList>
    </citation>
    <scope>NUCLEOTIDE SEQUENCE [LARGE SCALE GENOMIC DNA]</scope>
    <source>
        <strain evidence="1 2">WL0053</strain>
    </source>
</reference>
<evidence type="ECO:0000313" key="1">
    <source>
        <dbReference type="EMBL" id="MBY9074245.1"/>
    </source>
</evidence>
<dbReference type="EMBL" id="JAIEZQ010000001">
    <property type="protein sequence ID" value="MBY9074245.1"/>
    <property type="molecule type" value="Genomic_DNA"/>
</dbReference>
<protein>
    <submittedName>
        <fullName evidence="1">Uncharacterized protein</fullName>
    </submittedName>
</protein>